<feature type="domain" description="DDE Tnp4" evidence="13">
    <location>
        <begin position="165"/>
        <end position="298"/>
    </location>
</feature>
<evidence type="ECO:0000256" key="1">
    <source>
        <dbReference type="ARBA" id="ARBA00001968"/>
    </source>
</evidence>
<evidence type="ECO:0000313" key="15">
    <source>
        <dbReference type="Proteomes" id="UP000591131"/>
    </source>
</evidence>
<dbReference type="PANTHER" id="PTHR22930:SF85">
    <property type="entry name" value="GH03217P-RELATED"/>
    <property type="match status" value="1"/>
</dbReference>
<comment type="caution">
    <text evidence="14">The sequence shown here is derived from an EMBL/GenBank/DDBJ whole genome shotgun (WGS) entry which is preliminary data.</text>
</comment>
<evidence type="ECO:0000256" key="6">
    <source>
        <dbReference type="ARBA" id="ARBA00022490"/>
    </source>
</evidence>
<dbReference type="PANTHER" id="PTHR22930">
    <property type="match status" value="1"/>
</dbReference>
<dbReference type="AlphaFoldDB" id="A0A7J6LS70"/>
<dbReference type="GO" id="GO:0046872">
    <property type="term" value="F:metal ion binding"/>
    <property type="evidence" value="ECO:0007669"/>
    <property type="project" value="UniProtKB-KW"/>
</dbReference>
<comment type="subcellular location">
    <subcellularLocation>
        <location evidence="3">Cytoplasm</location>
    </subcellularLocation>
    <subcellularLocation>
        <location evidence="2">Nucleus</location>
    </subcellularLocation>
</comment>
<reference evidence="14 15" key="1">
    <citation type="submission" date="2020-04" db="EMBL/GenBank/DDBJ databases">
        <title>Perkinsus chesapeaki whole genome sequence.</title>
        <authorList>
            <person name="Bogema D.R."/>
        </authorList>
    </citation>
    <scope>NUCLEOTIDE SEQUENCE [LARGE SCALE GENOMIC DNA]</scope>
    <source>
        <strain evidence="14">ATCC PRA-425</strain>
    </source>
</reference>
<gene>
    <name evidence="14" type="ORF">FOL47_006387</name>
</gene>
<dbReference type="GO" id="GO:0005737">
    <property type="term" value="C:cytoplasm"/>
    <property type="evidence" value="ECO:0007669"/>
    <property type="project" value="UniProtKB-SubCell"/>
</dbReference>
<keyword evidence="7" id="KW-0540">Nuclease</keyword>
<keyword evidence="15" id="KW-1185">Reference proteome</keyword>
<evidence type="ECO:0000256" key="10">
    <source>
        <dbReference type="ARBA" id="ARBA00023242"/>
    </source>
</evidence>
<evidence type="ECO:0000256" key="5">
    <source>
        <dbReference type="ARBA" id="ARBA00015519"/>
    </source>
</evidence>
<evidence type="ECO:0000256" key="8">
    <source>
        <dbReference type="ARBA" id="ARBA00022723"/>
    </source>
</evidence>
<dbReference type="InterPro" id="IPR027806">
    <property type="entry name" value="HARBI1_dom"/>
</dbReference>
<comment type="similarity">
    <text evidence="4">Belongs to the HARBI1 family.</text>
</comment>
<dbReference type="OrthoDB" id="6132963at2759"/>
<dbReference type="Proteomes" id="UP000591131">
    <property type="component" value="Unassembled WGS sequence"/>
</dbReference>
<evidence type="ECO:0000256" key="2">
    <source>
        <dbReference type="ARBA" id="ARBA00004123"/>
    </source>
</evidence>
<dbReference type="PRINTS" id="PR02086">
    <property type="entry name" value="PUTNUCHARBI1"/>
</dbReference>
<evidence type="ECO:0000313" key="14">
    <source>
        <dbReference type="EMBL" id="KAF4662142.1"/>
    </source>
</evidence>
<evidence type="ECO:0000256" key="9">
    <source>
        <dbReference type="ARBA" id="ARBA00022801"/>
    </source>
</evidence>
<keyword evidence="10" id="KW-0539">Nucleus</keyword>
<sequence length="347" mass="39233">MNYEFLESDSDEEGVPYAAVPPQVAGQNAVAIQPALHDGQNPFEYLSELQFHQHFRFSKAGALEVLREVVPYLEVRQSRRNGVLPFMKVLLTIQYLATGNSYWNVGQETRLLPMTAWRHVKDGLDALSKPQLLTKWVRWFSPEEAQRSSIAFARRRGMPMVVGAVDGTHLPIRRPDEYGDAYINRKGWFSVNAMVCCDLDGTIRYFDCSFPGSTHDARIFDESSLPGILTDLKPYCAIGDSAYPCQSQRRFQKAICAARVIIEQTFGRLKMRFQCLSRPWRSSLARLPSAFTASCILHDMAAAYNAQMQDLVALEEAADEEFVQPELVAVDDDAVGADVRQIYISRY</sequence>
<dbReference type="GO" id="GO:0016787">
    <property type="term" value="F:hydrolase activity"/>
    <property type="evidence" value="ECO:0007669"/>
    <property type="project" value="UniProtKB-KW"/>
</dbReference>
<comment type="function">
    <text evidence="12">Transposase-derived protein that may have nuclease activity. Does not have transposase activity.</text>
</comment>
<evidence type="ECO:0000259" key="13">
    <source>
        <dbReference type="Pfam" id="PF13359"/>
    </source>
</evidence>
<keyword evidence="8" id="KW-0479">Metal-binding</keyword>
<dbReference type="InterPro" id="IPR026103">
    <property type="entry name" value="HARBI1_animal"/>
</dbReference>
<evidence type="ECO:0000256" key="4">
    <source>
        <dbReference type="ARBA" id="ARBA00006958"/>
    </source>
</evidence>
<dbReference type="EMBL" id="JAAPAO010000355">
    <property type="protein sequence ID" value="KAF4662142.1"/>
    <property type="molecule type" value="Genomic_DNA"/>
</dbReference>
<keyword evidence="9" id="KW-0378">Hydrolase</keyword>
<organism evidence="14 15">
    <name type="scientific">Perkinsus chesapeaki</name>
    <name type="common">Clam parasite</name>
    <name type="synonym">Perkinsus andrewsi</name>
    <dbReference type="NCBI Taxonomy" id="330153"/>
    <lineage>
        <taxon>Eukaryota</taxon>
        <taxon>Sar</taxon>
        <taxon>Alveolata</taxon>
        <taxon>Perkinsozoa</taxon>
        <taxon>Perkinsea</taxon>
        <taxon>Perkinsida</taxon>
        <taxon>Perkinsidae</taxon>
        <taxon>Perkinsus</taxon>
    </lineage>
</organism>
<proteinExistence type="inferred from homology"/>
<protein>
    <recommendedName>
        <fullName evidence="5">Putative nuclease HARBI1</fullName>
    </recommendedName>
    <alternativeName>
        <fullName evidence="11">Harbinger transposase-derived nuclease</fullName>
    </alternativeName>
</protein>
<dbReference type="InterPro" id="IPR045249">
    <property type="entry name" value="HARBI1-like"/>
</dbReference>
<dbReference type="Pfam" id="PF13359">
    <property type="entry name" value="DDE_Tnp_4"/>
    <property type="match status" value="1"/>
</dbReference>
<evidence type="ECO:0000256" key="12">
    <source>
        <dbReference type="ARBA" id="ARBA00045850"/>
    </source>
</evidence>
<dbReference type="GO" id="GO:0005634">
    <property type="term" value="C:nucleus"/>
    <property type="evidence" value="ECO:0007669"/>
    <property type="project" value="UniProtKB-SubCell"/>
</dbReference>
<evidence type="ECO:0000256" key="3">
    <source>
        <dbReference type="ARBA" id="ARBA00004496"/>
    </source>
</evidence>
<evidence type="ECO:0000256" key="7">
    <source>
        <dbReference type="ARBA" id="ARBA00022722"/>
    </source>
</evidence>
<keyword evidence="6" id="KW-0963">Cytoplasm</keyword>
<accession>A0A7J6LS70</accession>
<dbReference type="GO" id="GO:0004518">
    <property type="term" value="F:nuclease activity"/>
    <property type="evidence" value="ECO:0007669"/>
    <property type="project" value="UniProtKB-KW"/>
</dbReference>
<name>A0A7J6LS70_PERCH</name>
<comment type="cofactor">
    <cofactor evidence="1">
        <name>a divalent metal cation</name>
        <dbReference type="ChEBI" id="CHEBI:60240"/>
    </cofactor>
</comment>
<evidence type="ECO:0000256" key="11">
    <source>
        <dbReference type="ARBA" id="ARBA00030126"/>
    </source>
</evidence>